<dbReference type="PROSITE" id="PS51408">
    <property type="entry name" value="TRANSFERRIN_LIKE_4"/>
    <property type="match status" value="2"/>
</dbReference>
<feature type="domain" description="Transferrin-like" evidence="1">
    <location>
        <begin position="379"/>
        <end position="705"/>
    </location>
</feature>
<accession>A0ABD0Z278</accession>
<comment type="caution">
    <text evidence="2">The sequence shown here is derived from an EMBL/GenBank/DDBJ whole genome shotgun (WGS) entry which is preliminary data.</text>
</comment>
<feature type="domain" description="Transferrin-like" evidence="1">
    <location>
        <begin position="33"/>
        <end position="375"/>
    </location>
</feature>
<dbReference type="PANTHER" id="PTHR11485:SF57">
    <property type="entry name" value="TRANSFERRIN"/>
    <property type="match status" value="1"/>
</dbReference>
<dbReference type="SUPFAM" id="SSF53850">
    <property type="entry name" value="Periplasmic binding protein-like II"/>
    <property type="match status" value="2"/>
</dbReference>
<dbReference type="Gene3D" id="3.40.190.10">
    <property type="entry name" value="Periplasmic binding protein-like II"/>
    <property type="match status" value="3"/>
</dbReference>
<dbReference type="Pfam" id="PF00405">
    <property type="entry name" value="Transferrin"/>
    <property type="match status" value="2"/>
</dbReference>
<organism evidence="2 3">
    <name type="scientific">Ranatra chinensis</name>
    <dbReference type="NCBI Taxonomy" id="642074"/>
    <lineage>
        <taxon>Eukaryota</taxon>
        <taxon>Metazoa</taxon>
        <taxon>Ecdysozoa</taxon>
        <taxon>Arthropoda</taxon>
        <taxon>Hexapoda</taxon>
        <taxon>Insecta</taxon>
        <taxon>Pterygota</taxon>
        <taxon>Neoptera</taxon>
        <taxon>Paraneoptera</taxon>
        <taxon>Hemiptera</taxon>
        <taxon>Heteroptera</taxon>
        <taxon>Panheteroptera</taxon>
        <taxon>Nepomorpha</taxon>
        <taxon>Nepidae</taxon>
        <taxon>Ranatrinae</taxon>
        <taxon>Ranatra</taxon>
    </lineage>
</organism>
<dbReference type="InterPro" id="IPR001156">
    <property type="entry name" value="Transferrin-like_dom"/>
</dbReference>
<dbReference type="SMART" id="SM00094">
    <property type="entry name" value="TR_FER"/>
    <property type="match status" value="1"/>
</dbReference>
<evidence type="ECO:0000313" key="3">
    <source>
        <dbReference type="Proteomes" id="UP001558652"/>
    </source>
</evidence>
<dbReference type="PANTHER" id="PTHR11485">
    <property type="entry name" value="TRANSFERRIN"/>
    <property type="match status" value="1"/>
</dbReference>
<protein>
    <recommendedName>
        <fullName evidence="1">Transferrin-like domain-containing protein</fullName>
    </recommendedName>
</protein>
<dbReference type="CDD" id="cd13529">
    <property type="entry name" value="PBP2_transferrin"/>
    <property type="match status" value="1"/>
</dbReference>
<proteinExistence type="predicted"/>
<dbReference type="EMBL" id="JBFDAA010000008">
    <property type="protein sequence ID" value="KAL1130223.1"/>
    <property type="molecule type" value="Genomic_DNA"/>
</dbReference>
<dbReference type="PRINTS" id="PR00422">
    <property type="entry name" value="TRANSFERRIN"/>
</dbReference>
<evidence type="ECO:0000313" key="2">
    <source>
        <dbReference type="EMBL" id="KAL1130223.1"/>
    </source>
</evidence>
<sequence>MFTVSTGRDMLLQMKFYPERRTRTQSVGVIVRHNMCAYPKYNFDLCRSLERGNSQVSCIKVSDSVDCALNIANGTADFGVFKPEEAVLVAKYGQSAQQLLHNISAIGEIRYKSRAEEKYSFRQVVVVRQNFSGTYKGKNYCHPGFQNTYTHTDRVLKHFERKVVDMQCKKSVNSAEQEITELSYFFKSACRPGPWAESSHLDKLLKSTFSNLCDMCGDQSSCQYSDDGIQGGNIERQVLKCLTERGGDIAYVTYKAVQDYFGLITNGTTQSADPGNYKFRCPDGTEQPLNTAEPCSWVRQPWSLVLSRRDGAETMQKDVIGWLNSGSSTGPDQWIIALKAMLLDNFKVAVNVSAPRALEEYIDRGCDDDIDGAGCREDVKWCTVGHAEFSKCKWLKAAAAAHGMVPKIRCVSSPNMWNCLNNIAAGKADVIGIDSEYGLIARNIFNMSTVVFEDSEHMANYHIIAVKKKDNTAINGFADLVDQKACFPEYRGLGWNAFVKTAKDLNVLKKRCPQRFFSAACAPGARDRNHAMPVEKTPATLTQLCQDDDDKDASDNQFFGDLGAIKCLEIADVAFVDYNNLLSGDTKQLDQNIDQNTLVVICRNGSLSNIPGLLVDEDCALSVGIRGEILTRANNTAVVTRDTSELFLKMNEWFGSILVSYTGVFKMFEQFEGQPNLLYQDGTVSLVQSADNNYPMVNSYNELLSAQFDCSSSNILTASFALLLIVIFLH</sequence>
<gene>
    <name evidence="2" type="ORF">AAG570_013161</name>
</gene>
<name>A0ABD0Z278_9HEMI</name>
<evidence type="ECO:0000259" key="1">
    <source>
        <dbReference type="PROSITE" id="PS51408"/>
    </source>
</evidence>
<dbReference type="Proteomes" id="UP001558652">
    <property type="component" value="Unassembled WGS sequence"/>
</dbReference>
<keyword evidence="3" id="KW-1185">Reference proteome</keyword>
<reference evidence="2 3" key="1">
    <citation type="submission" date="2024-07" db="EMBL/GenBank/DDBJ databases">
        <title>Chromosome-level genome assembly of the water stick insect Ranatra chinensis (Heteroptera: Nepidae).</title>
        <authorList>
            <person name="Liu X."/>
        </authorList>
    </citation>
    <scope>NUCLEOTIDE SEQUENCE [LARGE SCALE GENOMIC DNA]</scope>
    <source>
        <strain evidence="2">Cailab_2021Rc</strain>
        <tissue evidence="2">Muscle</tissue>
    </source>
</reference>
<dbReference type="AlphaFoldDB" id="A0ABD0Z278"/>